<dbReference type="AlphaFoldDB" id="A0A6V8L2T9"/>
<comment type="caution">
    <text evidence="4">The sequence shown here is derived from an EMBL/GenBank/DDBJ whole genome shotgun (WGS) entry which is preliminary data.</text>
</comment>
<sequence length="248" mass="26593">MGGYGRSMLDEVIAGTEQVIGTGIAGCTLLLGLAFALATHRHLAQRLGWSRWPTLGALAFGMPIVALTLMPLGPIEPMGVARFRLHHFLVEARHLPWHHFDGLGANAERLANLALYVPAAFFLTVACRRVWPAVLLGPAVSLLAELVQSFDSWRSPDPQDLVHNALGAWIGAVAGLLVTVSRISVERVQSRVYPEADRNLNTFEKGVGGGHQGLDVPGLSGDQHRADHLGRQHALPQRAGVSGGGLLR</sequence>
<feature type="domain" description="VanZ-like" evidence="3">
    <location>
        <begin position="102"/>
        <end position="174"/>
    </location>
</feature>
<keyword evidence="2" id="KW-1133">Transmembrane helix</keyword>
<dbReference type="Proteomes" id="UP000482960">
    <property type="component" value="Unassembled WGS sequence"/>
</dbReference>
<dbReference type="EMBL" id="BLPG01000001">
    <property type="protein sequence ID" value="GFJ89258.1"/>
    <property type="molecule type" value="Genomic_DNA"/>
</dbReference>
<evidence type="ECO:0000313" key="5">
    <source>
        <dbReference type="Proteomes" id="UP000482960"/>
    </source>
</evidence>
<evidence type="ECO:0000256" key="2">
    <source>
        <dbReference type="SAM" id="Phobius"/>
    </source>
</evidence>
<evidence type="ECO:0000256" key="1">
    <source>
        <dbReference type="SAM" id="MobiDB-lite"/>
    </source>
</evidence>
<keyword evidence="2" id="KW-0472">Membrane</keyword>
<protein>
    <recommendedName>
        <fullName evidence="3">VanZ-like domain-containing protein</fullName>
    </recommendedName>
</protein>
<reference evidence="4 5" key="1">
    <citation type="submission" date="2020-03" db="EMBL/GenBank/DDBJ databases">
        <title>Whole genome shotgun sequence of Phytohabitans rumicis NBRC 108638.</title>
        <authorList>
            <person name="Komaki H."/>
            <person name="Tamura T."/>
        </authorList>
    </citation>
    <scope>NUCLEOTIDE SEQUENCE [LARGE SCALE GENOMIC DNA]</scope>
    <source>
        <strain evidence="4 5">NBRC 108638</strain>
    </source>
</reference>
<feature type="region of interest" description="Disordered" evidence="1">
    <location>
        <begin position="214"/>
        <end position="248"/>
    </location>
</feature>
<dbReference type="InterPro" id="IPR006976">
    <property type="entry name" value="VanZ-like"/>
</dbReference>
<evidence type="ECO:0000259" key="3">
    <source>
        <dbReference type="Pfam" id="PF04892"/>
    </source>
</evidence>
<proteinExistence type="predicted"/>
<keyword evidence="5" id="KW-1185">Reference proteome</keyword>
<keyword evidence="2" id="KW-0812">Transmembrane</keyword>
<feature type="transmembrane region" description="Helical" evidence="2">
    <location>
        <begin position="20"/>
        <end position="40"/>
    </location>
</feature>
<reference evidence="4 5" key="2">
    <citation type="submission" date="2020-03" db="EMBL/GenBank/DDBJ databases">
        <authorList>
            <person name="Ichikawa N."/>
            <person name="Kimura A."/>
            <person name="Kitahashi Y."/>
            <person name="Uohara A."/>
        </authorList>
    </citation>
    <scope>NUCLEOTIDE SEQUENCE [LARGE SCALE GENOMIC DNA]</scope>
    <source>
        <strain evidence="4 5">NBRC 108638</strain>
    </source>
</reference>
<gene>
    <name evidence="4" type="ORF">Prum_029000</name>
</gene>
<feature type="transmembrane region" description="Helical" evidence="2">
    <location>
        <begin position="52"/>
        <end position="72"/>
    </location>
</feature>
<accession>A0A6V8L2T9</accession>
<dbReference type="Pfam" id="PF04892">
    <property type="entry name" value="VanZ"/>
    <property type="match status" value="1"/>
</dbReference>
<evidence type="ECO:0000313" key="4">
    <source>
        <dbReference type="EMBL" id="GFJ89258.1"/>
    </source>
</evidence>
<name>A0A6V8L2T9_9ACTN</name>
<organism evidence="4 5">
    <name type="scientific">Phytohabitans rumicis</name>
    <dbReference type="NCBI Taxonomy" id="1076125"/>
    <lineage>
        <taxon>Bacteria</taxon>
        <taxon>Bacillati</taxon>
        <taxon>Actinomycetota</taxon>
        <taxon>Actinomycetes</taxon>
        <taxon>Micromonosporales</taxon>
        <taxon>Micromonosporaceae</taxon>
    </lineage>
</organism>